<evidence type="ECO:0000313" key="3">
    <source>
        <dbReference type="EMBL" id="AET40686.1"/>
    </source>
</evidence>
<protein>
    <recommendedName>
        <fullName evidence="2">UBX domain-containing protein</fullName>
    </recommendedName>
</protein>
<dbReference type="PANTHER" id="PTHR46424">
    <property type="entry name" value="UBX DOMAIN-CONTAINING PROTEIN 4"/>
    <property type="match status" value="1"/>
</dbReference>
<sequence length="424" mass="48084">MAATKSPSHSSFSQLLESWFISSVQQAMQEYVQEKKALVIYNSSGNNDWLIKWFSPIFHKVSRDKCVWLKVVTGTEQFRYFQELFPNVKVPSICCIKEGQLIDSLYGEDAMGKFVNRLVMFIDASTPLYSERPNISEPFASPSLQSLSATSHLGAGPAETNNESSSREYQARVRRHQKLADEERKRISKLVEADAREREILRKERSLRGSSSDNKIVDHSAKESSKRHMAICTLLIKLTNGVSLKHEFNPTDTLNNVRLWVDANRTDGDHPYQFYRNIFRETFTDSQESKTLEYLELTPRSALILKPVQNEVVTRSIRDAQGPGVLLSALQNVTYWWYRSQNPTSEALASRPISQTDASSPTSSMYVSPAQSPLLGHVDSDSSEMGFPPRGSSPNVYHFENTANDDKDREPSSYTRNTVNFKDS</sequence>
<evidence type="ECO:0000259" key="2">
    <source>
        <dbReference type="PROSITE" id="PS50033"/>
    </source>
</evidence>
<dbReference type="KEGG" id="erc:Ecym_6306"/>
<dbReference type="EMBL" id="CP002502">
    <property type="protein sequence ID" value="AET40686.1"/>
    <property type="molecule type" value="Genomic_DNA"/>
</dbReference>
<feature type="compositionally biased region" description="Polar residues" evidence="1">
    <location>
        <begin position="347"/>
        <end position="371"/>
    </location>
</feature>
<dbReference type="eggNOG" id="KOG2689">
    <property type="taxonomic scope" value="Eukaryota"/>
</dbReference>
<dbReference type="GeneID" id="11469065"/>
<dbReference type="InParanoid" id="G8JUA6"/>
<dbReference type="HOGENOM" id="CLU_034966_0_0_1"/>
<name>G8JUA6_ERECY</name>
<keyword evidence="4" id="KW-1185">Reference proteome</keyword>
<evidence type="ECO:0000256" key="1">
    <source>
        <dbReference type="SAM" id="MobiDB-lite"/>
    </source>
</evidence>
<dbReference type="AlphaFoldDB" id="G8JUA6"/>
<organism evidence="3 4">
    <name type="scientific">Eremothecium cymbalariae (strain CBS 270.75 / DBVPG 7215 / KCTC 17166 / NRRL Y-17582)</name>
    <name type="common">Yeast</name>
    <dbReference type="NCBI Taxonomy" id="931890"/>
    <lineage>
        <taxon>Eukaryota</taxon>
        <taxon>Fungi</taxon>
        <taxon>Dikarya</taxon>
        <taxon>Ascomycota</taxon>
        <taxon>Saccharomycotina</taxon>
        <taxon>Saccharomycetes</taxon>
        <taxon>Saccharomycetales</taxon>
        <taxon>Saccharomycetaceae</taxon>
        <taxon>Eremothecium</taxon>
    </lineage>
</organism>
<dbReference type="CDD" id="cd01767">
    <property type="entry name" value="UBX"/>
    <property type="match status" value="1"/>
</dbReference>
<feature type="region of interest" description="Disordered" evidence="1">
    <location>
        <begin position="347"/>
        <end position="424"/>
    </location>
</feature>
<dbReference type="Pfam" id="PF23187">
    <property type="entry name" value="UBX7_N"/>
    <property type="match status" value="1"/>
</dbReference>
<dbReference type="OrthoDB" id="2445133at2759"/>
<proteinExistence type="predicted"/>
<feature type="domain" description="UBX" evidence="2">
    <location>
        <begin position="227"/>
        <end position="305"/>
    </location>
</feature>
<evidence type="ECO:0000313" key="4">
    <source>
        <dbReference type="Proteomes" id="UP000006790"/>
    </source>
</evidence>
<feature type="region of interest" description="Disordered" evidence="1">
    <location>
        <begin position="150"/>
        <end position="180"/>
    </location>
</feature>
<gene>
    <name evidence="3" type="ordered locus">Ecym_6306</name>
</gene>
<dbReference type="Gene3D" id="3.10.20.90">
    <property type="entry name" value="Phosphatidylinositol 3-kinase Catalytic Subunit, Chain A, domain 1"/>
    <property type="match status" value="1"/>
</dbReference>
<dbReference type="RefSeq" id="XP_003647503.1">
    <property type="nucleotide sequence ID" value="XM_003647455.1"/>
</dbReference>
<dbReference type="InterPro" id="IPR029071">
    <property type="entry name" value="Ubiquitin-like_domsf"/>
</dbReference>
<dbReference type="SMART" id="SM00166">
    <property type="entry name" value="UBX"/>
    <property type="match status" value="1"/>
</dbReference>
<dbReference type="GO" id="GO:0005783">
    <property type="term" value="C:endoplasmic reticulum"/>
    <property type="evidence" value="ECO:0007669"/>
    <property type="project" value="TreeGrafter"/>
</dbReference>
<dbReference type="PROSITE" id="PS50033">
    <property type="entry name" value="UBX"/>
    <property type="match status" value="1"/>
</dbReference>
<dbReference type="Proteomes" id="UP000006790">
    <property type="component" value="Chromosome 6"/>
</dbReference>
<accession>G8JUA6</accession>
<dbReference type="SUPFAM" id="SSF54236">
    <property type="entry name" value="Ubiquitin-like"/>
    <property type="match status" value="1"/>
</dbReference>
<dbReference type="OMA" id="NDVRTWV"/>
<dbReference type="PANTHER" id="PTHR46424:SF1">
    <property type="entry name" value="UBX DOMAIN-CONTAINING PROTEIN 4"/>
    <property type="match status" value="1"/>
</dbReference>
<dbReference type="STRING" id="931890.G8JUA6"/>
<dbReference type="Pfam" id="PF00789">
    <property type="entry name" value="UBX"/>
    <property type="match status" value="1"/>
</dbReference>
<feature type="compositionally biased region" description="Polar residues" evidence="1">
    <location>
        <begin position="412"/>
        <end position="424"/>
    </location>
</feature>
<dbReference type="InterPro" id="IPR001012">
    <property type="entry name" value="UBX_dom"/>
</dbReference>
<reference evidence="4" key="1">
    <citation type="journal article" date="2012" name="G3 (Bethesda)">
        <title>Pichia sorbitophila, an interspecies yeast hybrid reveals early steps of genome resolution following polyploidization.</title>
        <authorList>
            <person name="Leh Louis V."/>
            <person name="Despons L."/>
            <person name="Friedrich A."/>
            <person name="Martin T."/>
            <person name="Durrens P."/>
            <person name="Casaregola S."/>
            <person name="Neuveglise C."/>
            <person name="Fairhead C."/>
            <person name="Marck C."/>
            <person name="Cruz J.A."/>
            <person name="Straub M.L."/>
            <person name="Kugler V."/>
            <person name="Sacerdot C."/>
            <person name="Uzunov Z."/>
            <person name="Thierry A."/>
            <person name="Weiss S."/>
            <person name="Bleykasten C."/>
            <person name="De Montigny J."/>
            <person name="Jacques N."/>
            <person name="Jung P."/>
            <person name="Lemaire M."/>
            <person name="Mallet S."/>
            <person name="Morel G."/>
            <person name="Richard G.F."/>
            <person name="Sarkar A."/>
            <person name="Savel G."/>
            <person name="Schacherer J."/>
            <person name="Seret M.L."/>
            <person name="Talla E."/>
            <person name="Samson G."/>
            <person name="Jubin C."/>
            <person name="Poulain J."/>
            <person name="Vacherie B."/>
            <person name="Barbe V."/>
            <person name="Pelletier E."/>
            <person name="Sherman D.J."/>
            <person name="Westhof E."/>
            <person name="Weissenbach J."/>
            <person name="Baret P.V."/>
            <person name="Wincker P."/>
            <person name="Gaillardin C."/>
            <person name="Dujon B."/>
            <person name="Souciet J.L."/>
        </authorList>
    </citation>
    <scope>NUCLEOTIDE SEQUENCE [LARGE SCALE GENOMIC DNA]</scope>
    <source>
        <strain evidence="4">CBS 270.75 / DBVPG 7215 / KCTC 17166 / NRRL Y-17582</strain>
    </source>
</reference>
<dbReference type="GO" id="GO:0036503">
    <property type="term" value="P:ERAD pathway"/>
    <property type="evidence" value="ECO:0007669"/>
    <property type="project" value="TreeGrafter"/>
</dbReference>
<dbReference type="FunCoup" id="G8JUA6">
    <property type="interactions" value="125"/>
</dbReference>